<keyword evidence="4" id="KW-0413">Isomerase</keyword>
<dbReference type="EMBL" id="CP076667">
    <property type="protein sequence ID" value="QWU90270.1"/>
    <property type="molecule type" value="Genomic_DNA"/>
</dbReference>
<dbReference type="SUPFAM" id="SSF47933">
    <property type="entry name" value="ERP29 C domain-like"/>
    <property type="match status" value="1"/>
</dbReference>
<sequence length="375" mass="42028">MRFIPFLLLAVGAASNVLQVSDTTFNEIVLSSGVTTLVDFYATWCRHCKTLMPVIEELADEFSESVNIQIVKIDGDGDGKRMRKKYKVGGYPTLLLFTDSSAHPITYNGSRDQKSLSNFIKLASKVENKKYVEDSEQSQSSVIYLSEGDLDSLENISSNKKLVLVQHKQLSSDFLSSSWNQAAQVFRNNANGVKFVELHITDPSVLSSSFDVSDLPVIIEVESDSFENSSCVQQVTKDNIMSLVERIFSISDNGDVLSDRNAGRLFFVDKRIRFENTEDGENLLRDIVVMLDCDSTEAKALFDKYNVEHGADLSMLPYYQKIVAKILAKEESWLKSESNRLQSMIGSLDMMTKSDAHYAMKRANILKASIAGRRL</sequence>
<dbReference type="Gene3D" id="1.20.1150.12">
    <property type="entry name" value="Endoplasmic reticulum resident protein 29, C-terminal domain"/>
    <property type="match status" value="1"/>
</dbReference>
<keyword evidence="3" id="KW-1015">Disulfide bond</keyword>
<evidence type="ECO:0000256" key="2">
    <source>
        <dbReference type="ARBA" id="ARBA00012723"/>
    </source>
</evidence>
<dbReference type="InterPro" id="IPR013766">
    <property type="entry name" value="Thioredoxin_domain"/>
</dbReference>
<reference evidence="8 9" key="1">
    <citation type="submission" date="2021-06" db="EMBL/GenBank/DDBJ databases">
        <title>Candida outbreak in Lebanon.</title>
        <authorList>
            <person name="Finianos M."/>
        </authorList>
    </citation>
    <scope>NUCLEOTIDE SEQUENCE [LARGE SCALE GENOMIC DNA]</scope>
    <source>
        <strain evidence="8">CA3LBN</strain>
    </source>
</reference>
<dbReference type="Gene3D" id="3.40.30.10">
    <property type="entry name" value="Glutaredoxin"/>
    <property type="match status" value="1"/>
</dbReference>
<organism evidence="8 9">
    <name type="scientific">Candidozyma haemuli</name>
    <dbReference type="NCBI Taxonomy" id="45357"/>
    <lineage>
        <taxon>Eukaryota</taxon>
        <taxon>Fungi</taxon>
        <taxon>Dikarya</taxon>
        <taxon>Ascomycota</taxon>
        <taxon>Saccharomycotina</taxon>
        <taxon>Pichiomycetes</taxon>
        <taxon>Metschnikowiaceae</taxon>
        <taxon>Candidozyma</taxon>
    </lineage>
</organism>
<gene>
    <name evidence="8" type="ORF">CA3LBN_004631</name>
</gene>
<dbReference type="PROSITE" id="PS51352">
    <property type="entry name" value="THIOREDOXIN_2"/>
    <property type="match status" value="1"/>
</dbReference>
<dbReference type="Pfam" id="PF07749">
    <property type="entry name" value="ERp29"/>
    <property type="match status" value="1"/>
</dbReference>
<accession>A0ABX8IAI0</accession>
<evidence type="ECO:0000313" key="8">
    <source>
        <dbReference type="EMBL" id="QWU90270.1"/>
    </source>
</evidence>
<feature type="domain" description="Thioredoxin" evidence="7">
    <location>
        <begin position="1"/>
        <end position="125"/>
    </location>
</feature>
<dbReference type="EC" id="5.3.4.1" evidence="2"/>
<dbReference type="InterPro" id="IPR051063">
    <property type="entry name" value="PDI"/>
</dbReference>
<evidence type="ECO:0000259" key="7">
    <source>
        <dbReference type="PROSITE" id="PS51352"/>
    </source>
</evidence>
<name>A0ABX8IAI0_9ASCO</name>
<dbReference type="PRINTS" id="PR00421">
    <property type="entry name" value="THIOREDOXIN"/>
</dbReference>
<keyword evidence="9" id="KW-1185">Reference proteome</keyword>
<comment type="catalytic activity">
    <reaction evidence="1">
        <text>Catalyzes the rearrangement of -S-S- bonds in proteins.</text>
        <dbReference type="EC" id="5.3.4.1"/>
    </reaction>
</comment>
<proteinExistence type="predicted"/>
<feature type="chain" id="PRO_5047231586" description="protein disulfide-isomerase" evidence="6">
    <location>
        <begin position="20"/>
        <end position="375"/>
    </location>
</feature>
<keyword evidence="6" id="KW-0732">Signal</keyword>
<evidence type="ECO:0000256" key="1">
    <source>
        <dbReference type="ARBA" id="ARBA00001182"/>
    </source>
</evidence>
<evidence type="ECO:0000313" key="9">
    <source>
        <dbReference type="Proteomes" id="UP000825434"/>
    </source>
</evidence>
<dbReference type="Pfam" id="PF00085">
    <property type="entry name" value="Thioredoxin"/>
    <property type="match status" value="1"/>
</dbReference>
<dbReference type="SUPFAM" id="SSF52833">
    <property type="entry name" value="Thioredoxin-like"/>
    <property type="match status" value="2"/>
</dbReference>
<evidence type="ECO:0000256" key="3">
    <source>
        <dbReference type="ARBA" id="ARBA00023157"/>
    </source>
</evidence>
<dbReference type="InterPro" id="IPR011679">
    <property type="entry name" value="ERp29_C"/>
</dbReference>
<evidence type="ECO:0000256" key="4">
    <source>
        <dbReference type="ARBA" id="ARBA00023235"/>
    </source>
</evidence>
<dbReference type="InterPro" id="IPR036356">
    <property type="entry name" value="ERp29_C_sf"/>
</dbReference>
<dbReference type="InterPro" id="IPR036249">
    <property type="entry name" value="Thioredoxin-like_sf"/>
</dbReference>
<feature type="signal peptide" evidence="6">
    <location>
        <begin position="1"/>
        <end position="19"/>
    </location>
</feature>
<keyword evidence="5" id="KW-0676">Redox-active center</keyword>
<dbReference type="PANTHER" id="PTHR45672">
    <property type="entry name" value="PROTEIN DISULFIDE-ISOMERASE C17H9.14C-RELATED"/>
    <property type="match status" value="1"/>
</dbReference>
<evidence type="ECO:0000256" key="5">
    <source>
        <dbReference type="ARBA" id="ARBA00023284"/>
    </source>
</evidence>
<protein>
    <recommendedName>
        <fullName evidence="2">protein disulfide-isomerase</fullName>
        <ecNumber evidence="2">5.3.4.1</ecNumber>
    </recommendedName>
</protein>
<evidence type="ECO:0000256" key="6">
    <source>
        <dbReference type="SAM" id="SignalP"/>
    </source>
</evidence>
<dbReference type="Proteomes" id="UP000825434">
    <property type="component" value="Chromosome 7"/>
</dbReference>